<organism evidence="2 3">
    <name type="scientific">Russula ochroleuca</name>
    <dbReference type="NCBI Taxonomy" id="152965"/>
    <lineage>
        <taxon>Eukaryota</taxon>
        <taxon>Fungi</taxon>
        <taxon>Dikarya</taxon>
        <taxon>Basidiomycota</taxon>
        <taxon>Agaricomycotina</taxon>
        <taxon>Agaricomycetes</taxon>
        <taxon>Russulales</taxon>
        <taxon>Russulaceae</taxon>
        <taxon>Russula</taxon>
    </lineage>
</organism>
<dbReference type="EMBL" id="WHVB01000036">
    <property type="protein sequence ID" value="KAF8467500.1"/>
    <property type="molecule type" value="Genomic_DNA"/>
</dbReference>
<reference evidence="2" key="1">
    <citation type="submission" date="2019-10" db="EMBL/GenBank/DDBJ databases">
        <authorList>
            <consortium name="DOE Joint Genome Institute"/>
            <person name="Kuo A."/>
            <person name="Miyauchi S."/>
            <person name="Kiss E."/>
            <person name="Drula E."/>
            <person name="Kohler A."/>
            <person name="Sanchez-Garcia M."/>
            <person name="Andreopoulos B."/>
            <person name="Barry K.W."/>
            <person name="Bonito G."/>
            <person name="Buee M."/>
            <person name="Carver A."/>
            <person name="Chen C."/>
            <person name="Cichocki N."/>
            <person name="Clum A."/>
            <person name="Culley D."/>
            <person name="Crous P.W."/>
            <person name="Fauchery L."/>
            <person name="Girlanda M."/>
            <person name="Hayes R."/>
            <person name="Keri Z."/>
            <person name="LaButti K."/>
            <person name="Lipzen A."/>
            <person name="Lombard V."/>
            <person name="Magnuson J."/>
            <person name="Maillard F."/>
            <person name="Morin E."/>
            <person name="Murat C."/>
            <person name="Nolan M."/>
            <person name="Ohm R."/>
            <person name="Pangilinan J."/>
            <person name="Pereira M."/>
            <person name="Perotto S."/>
            <person name="Peter M."/>
            <person name="Riley R."/>
            <person name="Sitrit Y."/>
            <person name="Stielow B."/>
            <person name="Szollosi G."/>
            <person name="Zifcakova L."/>
            <person name="Stursova M."/>
            <person name="Spatafora J.W."/>
            <person name="Tedersoo L."/>
            <person name="Vaario L.-M."/>
            <person name="Yamada A."/>
            <person name="Yan M."/>
            <person name="Wang P."/>
            <person name="Xu J."/>
            <person name="Bruns T."/>
            <person name="Baldrian P."/>
            <person name="Vilgalys R."/>
            <person name="Henrissat B."/>
            <person name="Grigoriev I.V."/>
            <person name="Hibbett D."/>
            <person name="Nagy L.G."/>
            <person name="Martin F.M."/>
        </authorList>
    </citation>
    <scope>NUCLEOTIDE SEQUENCE</scope>
    <source>
        <strain evidence="2">Prilba</strain>
    </source>
</reference>
<dbReference type="Proteomes" id="UP000759537">
    <property type="component" value="Unassembled WGS sequence"/>
</dbReference>
<evidence type="ECO:0000313" key="2">
    <source>
        <dbReference type="EMBL" id="KAF8467500.1"/>
    </source>
</evidence>
<keyword evidence="3" id="KW-1185">Reference proteome</keyword>
<accession>A0A9P5JVZ2</accession>
<proteinExistence type="predicted"/>
<reference evidence="2" key="2">
    <citation type="journal article" date="2020" name="Nat. Commun.">
        <title>Large-scale genome sequencing of mycorrhizal fungi provides insights into the early evolution of symbiotic traits.</title>
        <authorList>
            <person name="Miyauchi S."/>
            <person name="Kiss E."/>
            <person name="Kuo A."/>
            <person name="Drula E."/>
            <person name="Kohler A."/>
            <person name="Sanchez-Garcia M."/>
            <person name="Morin E."/>
            <person name="Andreopoulos B."/>
            <person name="Barry K.W."/>
            <person name="Bonito G."/>
            <person name="Buee M."/>
            <person name="Carver A."/>
            <person name="Chen C."/>
            <person name="Cichocki N."/>
            <person name="Clum A."/>
            <person name="Culley D."/>
            <person name="Crous P.W."/>
            <person name="Fauchery L."/>
            <person name="Girlanda M."/>
            <person name="Hayes R.D."/>
            <person name="Keri Z."/>
            <person name="LaButti K."/>
            <person name="Lipzen A."/>
            <person name="Lombard V."/>
            <person name="Magnuson J."/>
            <person name="Maillard F."/>
            <person name="Murat C."/>
            <person name="Nolan M."/>
            <person name="Ohm R.A."/>
            <person name="Pangilinan J."/>
            <person name="Pereira M.F."/>
            <person name="Perotto S."/>
            <person name="Peter M."/>
            <person name="Pfister S."/>
            <person name="Riley R."/>
            <person name="Sitrit Y."/>
            <person name="Stielow J.B."/>
            <person name="Szollosi G."/>
            <person name="Zifcakova L."/>
            <person name="Stursova M."/>
            <person name="Spatafora J.W."/>
            <person name="Tedersoo L."/>
            <person name="Vaario L.M."/>
            <person name="Yamada A."/>
            <person name="Yan M."/>
            <person name="Wang P."/>
            <person name="Xu J."/>
            <person name="Bruns T."/>
            <person name="Baldrian P."/>
            <person name="Vilgalys R."/>
            <person name="Dunand C."/>
            <person name="Henrissat B."/>
            <person name="Grigoriev I.V."/>
            <person name="Hibbett D."/>
            <person name="Nagy L.G."/>
            <person name="Martin F.M."/>
        </authorList>
    </citation>
    <scope>NUCLEOTIDE SEQUENCE</scope>
    <source>
        <strain evidence="2">Prilba</strain>
    </source>
</reference>
<name>A0A9P5JVZ2_9AGAM</name>
<comment type="caution">
    <text evidence="2">The sequence shown here is derived from an EMBL/GenBank/DDBJ whole genome shotgun (WGS) entry which is preliminary data.</text>
</comment>
<feature type="region of interest" description="Disordered" evidence="1">
    <location>
        <begin position="1"/>
        <end position="20"/>
    </location>
</feature>
<evidence type="ECO:0000256" key="1">
    <source>
        <dbReference type="SAM" id="MobiDB-lite"/>
    </source>
</evidence>
<dbReference type="AlphaFoldDB" id="A0A9P5JVZ2"/>
<evidence type="ECO:0000313" key="3">
    <source>
        <dbReference type="Proteomes" id="UP000759537"/>
    </source>
</evidence>
<sequence length="172" mass="18854">MICSSERFGRSKTGRPSFPSPLLMPISMDELSSNSKVGKVTRRIQMKNEVYVGFGLHIFGTVLIVDRRDIGGGPNQQAVPRSFISFSWNALPLMSASNHLQSHLPFPFPVFDPPDAHCSSHRREHSKNTHIHSCATVRIGTDGEGGTRSQFSKTPGVQTRLGVAKGHTGPYV</sequence>
<gene>
    <name evidence="2" type="ORF">DFH94DRAFT_297514</name>
</gene>
<protein>
    <submittedName>
        <fullName evidence="2">Uncharacterized protein</fullName>
    </submittedName>
</protein>